<protein>
    <submittedName>
        <fullName evidence="1">Uncharacterized protein</fullName>
    </submittedName>
</protein>
<sequence length="77" mass="7915">MDGTVLSSLQDPALRGPTGVHVSETGQLLVCGHSHNVVQVDGEGGVVTLASKEDGLISPESVYYSASTGRLIVGNHN</sequence>
<dbReference type="SUPFAM" id="SSF101898">
    <property type="entry name" value="NHL repeat"/>
    <property type="match status" value="1"/>
</dbReference>
<reference evidence="1" key="2">
    <citation type="submission" date="2020-11" db="EMBL/GenBank/DDBJ databases">
        <authorList>
            <person name="McCartney M.A."/>
            <person name="Auch B."/>
            <person name="Kono T."/>
            <person name="Mallez S."/>
            <person name="Becker A."/>
            <person name="Gohl D.M."/>
            <person name="Silverstein K.A.T."/>
            <person name="Koren S."/>
            <person name="Bechman K.B."/>
            <person name="Herman A."/>
            <person name="Abrahante J.E."/>
            <person name="Garbe J."/>
        </authorList>
    </citation>
    <scope>NUCLEOTIDE SEQUENCE</scope>
    <source>
        <strain evidence="1">Duluth1</strain>
        <tissue evidence="1">Whole animal</tissue>
    </source>
</reference>
<keyword evidence="2" id="KW-1185">Reference proteome</keyword>
<accession>A0A9D4C490</accession>
<organism evidence="1 2">
    <name type="scientific">Dreissena polymorpha</name>
    <name type="common">Zebra mussel</name>
    <name type="synonym">Mytilus polymorpha</name>
    <dbReference type="NCBI Taxonomy" id="45954"/>
    <lineage>
        <taxon>Eukaryota</taxon>
        <taxon>Metazoa</taxon>
        <taxon>Spiralia</taxon>
        <taxon>Lophotrochozoa</taxon>
        <taxon>Mollusca</taxon>
        <taxon>Bivalvia</taxon>
        <taxon>Autobranchia</taxon>
        <taxon>Heteroconchia</taxon>
        <taxon>Euheterodonta</taxon>
        <taxon>Imparidentia</taxon>
        <taxon>Neoheterodontei</taxon>
        <taxon>Myida</taxon>
        <taxon>Dreissenoidea</taxon>
        <taxon>Dreissenidae</taxon>
        <taxon>Dreissena</taxon>
    </lineage>
</organism>
<evidence type="ECO:0000313" key="2">
    <source>
        <dbReference type="Proteomes" id="UP000828390"/>
    </source>
</evidence>
<gene>
    <name evidence="1" type="ORF">DPMN_059906</name>
</gene>
<dbReference type="AlphaFoldDB" id="A0A9D4C490"/>
<dbReference type="EMBL" id="JAIWYP010000013">
    <property type="protein sequence ID" value="KAH3717128.1"/>
    <property type="molecule type" value="Genomic_DNA"/>
</dbReference>
<evidence type="ECO:0000313" key="1">
    <source>
        <dbReference type="EMBL" id="KAH3717128.1"/>
    </source>
</evidence>
<comment type="caution">
    <text evidence="1">The sequence shown here is derived from an EMBL/GenBank/DDBJ whole genome shotgun (WGS) entry which is preliminary data.</text>
</comment>
<reference evidence="1" key="1">
    <citation type="journal article" date="2019" name="bioRxiv">
        <title>The Genome of the Zebra Mussel, Dreissena polymorpha: A Resource for Invasive Species Research.</title>
        <authorList>
            <person name="McCartney M.A."/>
            <person name="Auch B."/>
            <person name="Kono T."/>
            <person name="Mallez S."/>
            <person name="Zhang Y."/>
            <person name="Obille A."/>
            <person name="Becker A."/>
            <person name="Abrahante J.E."/>
            <person name="Garbe J."/>
            <person name="Badalamenti J.P."/>
            <person name="Herman A."/>
            <person name="Mangelson H."/>
            <person name="Liachko I."/>
            <person name="Sullivan S."/>
            <person name="Sone E.D."/>
            <person name="Koren S."/>
            <person name="Silverstein K.A.T."/>
            <person name="Beckman K.B."/>
            <person name="Gohl D.M."/>
        </authorList>
    </citation>
    <scope>NUCLEOTIDE SEQUENCE</scope>
    <source>
        <strain evidence="1">Duluth1</strain>
        <tissue evidence="1">Whole animal</tissue>
    </source>
</reference>
<proteinExistence type="predicted"/>
<dbReference type="Proteomes" id="UP000828390">
    <property type="component" value="Unassembled WGS sequence"/>
</dbReference>
<name>A0A9D4C490_DREPO</name>